<dbReference type="SUPFAM" id="SSF54292">
    <property type="entry name" value="2Fe-2S ferredoxin-like"/>
    <property type="match status" value="1"/>
</dbReference>
<keyword evidence="4" id="KW-0408">Iron</keyword>
<evidence type="ECO:0000256" key="2">
    <source>
        <dbReference type="ARBA" id="ARBA00022714"/>
    </source>
</evidence>
<dbReference type="PROSITE" id="PS00814">
    <property type="entry name" value="ADX"/>
    <property type="match status" value="1"/>
</dbReference>
<accession>A0ABW8NJB6</accession>
<keyword evidence="3" id="KW-0479">Metal-binding</keyword>
<dbReference type="InterPro" id="IPR036010">
    <property type="entry name" value="2Fe-2S_ferredoxin-like_sf"/>
</dbReference>
<dbReference type="RefSeq" id="WP_416206146.1">
    <property type="nucleotide sequence ID" value="NZ_JBBKTX010000013.1"/>
</dbReference>
<dbReference type="InterPro" id="IPR018298">
    <property type="entry name" value="Adrenodoxin_Fe-S_BS"/>
</dbReference>
<comment type="caution">
    <text evidence="8">The sequence shown here is derived from an EMBL/GenBank/DDBJ whole genome shotgun (WGS) entry which is preliminary data.</text>
</comment>
<dbReference type="InterPro" id="IPR001041">
    <property type="entry name" value="2Fe-2S_ferredoxin-type"/>
</dbReference>
<evidence type="ECO:0000256" key="4">
    <source>
        <dbReference type="ARBA" id="ARBA00023004"/>
    </source>
</evidence>
<dbReference type="EMBL" id="JBBKTX010000013">
    <property type="protein sequence ID" value="MFK4753063.1"/>
    <property type="molecule type" value="Genomic_DNA"/>
</dbReference>
<dbReference type="Proteomes" id="UP001620597">
    <property type="component" value="Unassembled WGS sequence"/>
</dbReference>
<organism evidence="8 9">
    <name type="scientific">Oceanobacter antarcticus</name>
    <dbReference type="NCBI Taxonomy" id="3133425"/>
    <lineage>
        <taxon>Bacteria</taxon>
        <taxon>Pseudomonadati</taxon>
        <taxon>Pseudomonadota</taxon>
        <taxon>Gammaproteobacteria</taxon>
        <taxon>Oceanospirillales</taxon>
        <taxon>Oceanospirillaceae</taxon>
        <taxon>Oceanobacter</taxon>
    </lineage>
</organism>
<dbReference type="InterPro" id="IPR012675">
    <property type="entry name" value="Beta-grasp_dom_sf"/>
</dbReference>
<reference evidence="8 9" key="1">
    <citation type="submission" date="2024-03" db="EMBL/GenBank/DDBJ databases">
        <title>High-quality draft genome sequence of Oceanobacter sp. wDCs-4.</title>
        <authorList>
            <person name="Dong C."/>
        </authorList>
    </citation>
    <scope>NUCLEOTIDE SEQUENCE [LARGE SCALE GENOMIC DNA]</scope>
    <source>
        <strain evidence="9">wDCs-4</strain>
    </source>
</reference>
<evidence type="ECO:0000259" key="7">
    <source>
        <dbReference type="PROSITE" id="PS51085"/>
    </source>
</evidence>
<evidence type="ECO:0000256" key="1">
    <source>
        <dbReference type="ARBA" id="ARBA00010914"/>
    </source>
</evidence>
<dbReference type="PRINTS" id="PR00355">
    <property type="entry name" value="ADRENODOXIN"/>
</dbReference>
<evidence type="ECO:0000256" key="6">
    <source>
        <dbReference type="ARBA" id="ARBA00034078"/>
    </source>
</evidence>
<comment type="cofactor">
    <cofactor evidence="6">
        <name>[2Fe-2S] cluster</name>
        <dbReference type="ChEBI" id="CHEBI:190135"/>
    </cofactor>
</comment>
<sequence length="111" mass="11908">MSNITINIGFKLPDGDIQHIDAPLGQSIMQAAIVNNIDGIEAECGGSCMCATCHLYVPDSLLNSLMPANDEEAEMLEETAAERRPSSRLGCQLLVTDAMAGHIFELPECQS</sequence>
<dbReference type="InterPro" id="IPR001055">
    <property type="entry name" value="Adrenodoxin-like"/>
</dbReference>
<evidence type="ECO:0000313" key="8">
    <source>
        <dbReference type="EMBL" id="MFK4753063.1"/>
    </source>
</evidence>
<keyword evidence="9" id="KW-1185">Reference proteome</keyword>
<protein>
    <submittedName>
        <fullName evidence="8">Ferredoxin</fullName>
    </submittedName>
</protein>
<proteinExistence type="inferred from homology"/>
<feature type="domain" description="2Fe-2S ferredoxin-type" evidence="7">
    <location>
        <begin position="6"/>
        <end position="110"/>
    </location>
</feature>
<keyword evidence="5" id="KW-0411">Iron-sulfur</keyword>
<dbReference type="PROSITE" id="PS51085">
    <property type="entry name" value="2FE2S_FER_2"/>
    <property type="match status" value="1"/>
</dbReference>
<keyword evidence="2" id="KW-0001">2Fe-2S</keyword>
<dbReference type="PANTHER" id="PTHR23426">
    <property type="entry name" value="FERREDOXIN/ADRENODOXIN"/>
    <property type="match status" value="1"/>
</dbReference>
<evidence type="ECO:0000313" key="9">
    <source>
        <dbReference type="Proteomes" id="UP001620597"/>
    </source>
</evidence>
<dbReference type="Gene3D" id="3.10.20.30">
    <property type="match status" value="1"/>
</dbReference>
<evidence type="ECO:0000256" key="3">
    <source>
        <dbReference type="ARBA" id="ARBA00022723"/>
    </source>
</evidence>
<comment type="similarity">
    <text evidence="1">Belongs to the adrenodoxin/putidaredoxin family.</text>
</comment>
<dbReference type="PANTHER" id="PTHR23426:SF65">
    <property type="entry name" value="FERREDOXIN-2, MITOCHONDRIAL"/>
    <property type="match status" value="1"/>
</dbReference>
<name>A0ABW8NJB6_9GAMM</name>
<evidence type="ECO:0000256" key="5">
    <source>
        <dbReference type="ARBA" id="ARBA00023014"/>
    </source>
</evidence>
<gene>
    <name evidence="8" type="ORF">WG929_11635</name>
</gene>